<feature type="compositionally biased region" description="Polar residues" evidence="1">
    <location>
        <begin position="539"/>
        <end position="552"/>
    </location>
</feature>
<evidence type="ECO:0000256" key="1">
    <source>
        <dbReference type="SAM" id="MobiDB-lite"/>
    </source>
</evidence>
<feature type="region of interest" description="Disordered" evidence="1">
    <location>
        <begin position="488"/>
        <end position="552"/>
    </location>
</feature>
<dbReference type="WBParaSite" id="GPUH_0001091801-mRNA-1">
    <property type="protein sequence ID" value="GPUH_0001091801-mRNA-1"/>
    <property type="gene ID" value="GPUH_0001091801"/>
</dbReference>
<sequence>LSSLPTSFDDFKSKVGRDLSSPLNTCHSPNADSGRVSADSNLTKSPNVLASDESGCSPPDAADLEVAMINQSVERQFLLSSPTLTDILQKLPNIAENRPEDKNPDPCVTKPTFAATDHAGDNPVLNASIVPRLSDVPVVTRQCLAVGSSWPASQASYAKIGSDAIGAACTPLAHGAIGDKRLARDERKDVRESDYGGCFNFEGKLFDGSPFRSGSSETFGGALGAMQAMSELMKYQSEREEEANESTTTSSCMTDDCLRATEALAVDVVESLFSHCGQTDSSSVTDDTASNKEVPGKTDNVTELPQSAAPSVSESFSECTDSGDGKQDCKSEGEKCKDGKNSCSNGSKGCDREVDDREEGKNDCDKEEVNCKAVKDSDKKIRDCENGGSDSNGGEGEGDCSKGCGDFNKVEKDCNNCEGSSDKKDWQKEKDDCVGERNCDESNGDLDKEGKRRDAGQSCDGREVVKGQGLNQEQYFDGKQLKCEWNENSGGGENCEGALKKGENEEGKNEKKEEGDRIKGEQVYKKQDDRDKEGPGSNGERNTACGNAKSDQTVATNPWVVDSWEELDNDENDYKISREIELAKSKIASEERPVRIVSRPPTCTWNDSVLPHVLEAYCRCSWPTEDFIRNELAKLEAGDVAIHPVDEHRSLVVFASRNDAARTLITAGAQNQSSLPEAMQLRALCDASEISQDKARKDEHLLGPYVSRRPTTTALVARRLIEESLGKRSNVSKQQIDEEKQQLKNAKGSLLDFYFFCHSLFAPNLKDKRCVLHDCRRFSRTHVEVTMLNIGAQFPLHSFMDANHNDGIENDASVMGN</sequence>
<feature type="compositionally biased region" description="Basic and acidic residues" evidence="1">
    <location>
        <begin position="349"/>
        <end position="385"/>
    </location>
</feature>
<feature type="region of interest" description="Disordered" evidence="1">
    <location>
        <begin position="277"/>
        <end position="399"/>
    </location>
</feature>
<feature type="compositionally biased region" description="Low complexity" evidence="1">
    <location>
        <begin position="279"/>
        <end position="288"/>
    </location>
</feature>
<dbReference type="PANTHER" id="PTHR21678">
    <property type="entry name" value="GROWTH INHIBITION AND DIFFERENTIATION RELATED PROTEIN 88"/>
    <property type="match status" value="1"/>
</dbReference>
<feature type="compositionally biased region" description="Basic and acidic residues" evidence="1">
    <location>
        <begin position="498"/>
        <end position="534"/>
    </location>
</feature>
<evidence type="ECO:0000313" key="2">
    <source>
        <dbReference type="WBParaSite" id="GPUH_0001091801-mRNA-1"/>
    </source>
</evidence>
<reference evidence="2" key="1">
    <citation type="submission" date="2016-06" db="UniProtKB">
        <authorList>
            <consortium name="WormBaseParasite"/>
        </authorList>
    </citation>
    <scope>IDENTIFICATION</scope>
</reference>
<organism evidence="2">
    <name type="scientific">Gongylonema pulchrum</name>
    <dbReference type="NCBI Taxonomy" id="637853"/>
    <lineage>
        <taxon>Eukaryota</taxon>
        <taxon>Metazoa</taxon>
        <taxon>Ecdysozoa</taxon>
        <taxon>Nematoda</taxon>
        <taxon>Chromadorea</taxon>
        <taxon>Rhabditida</taxon>
        <taxon>Spirurina</taxon>
        <taxon>Spiruromorpha</taxon>
        <taxon>Spiruroidea</taxon>
        <taxon>Gongylonematidae</taxon>
        <taxon>Gongylonema</taxon>
    </lineage>
</organism>
<feature type="region of interest" description="Disordered" evidence="1">
    <location>
        <begin position="1"/>
        <end position="59"/>
    </location>
</feature>
<dbReference type="InterPro" id="IPR039884">
    <property type="entry name" value="R3HC1/R3HCL"/>
</dbReference>
<proteinExistence type="predicted"/>
<protein>
    <submittedName>
        <fullName evidence="2">ANK_REP_REGION domain-containing protein</fullName>
    </submittedName>
</protein>
<feature type="compositionally biased region" description="Basic and acidic residues" evidence="1">
    <location>
        <begin position="323"/>
        <end position="340"/>
    </location>
</feature>
<feature type="compositionally biased region" description="Polar residues" evidence="1">
    <location>
        <begin position="38"/>
        <end position="48"/>
    </location>
</feature>
<dbReference type="PANTHER" id="PTHR21678:SF0">
    <property type="entry name" value="C3H1-TYPE DOMAIN-CONTAINING PROTEIN"/>
    <property type="match status" value="1"/>
</dbReference>
<feature type="compositionally biased region" description="Polar residues" evidence="1">
    <location>
        <begin position="299"/>
        <end position="320"/>
    </location>
</feature>
<feature type="compositionally biased region" description="Polar residues" evidence="1">
    <location>
        <begin position="21"/>
        <end position="31"/>
    </location>
</feature>
<accession>A0A183DQB4</accession>
<feature type="region of interest" description="Disordered" evidence="1">
    <location>
        <begin position="417"/>
        <end position="459"/>
    </location>
</feature>
<dbReference type="AlphaFoldDB" id="A0A183DQB4"/>
<name>A0A183DQB4_9BILA</name>